<dbReference type="InterPro" id="IPR000048">
    <property type="entry name" value="IQ_motif_EF-hand-BS"/>
</dbReference>
<dbReference type="PROSITE" id="PS50096">
    <property type="entry name" value="IQ"/>
    <property type="match status" value="2"/>
</dbReference>
<comment type="caution">
    <text evidence="6">The sequence shown here is derived from an EMBL/GenBank/DDBJ whole genome shotgun (WGS) entry which is preliminary data.</text>
</comment>
<feature type="compositionally biased region" description="Low complexity" evidence="4">
    <location>
        <begin position="388"/>
        <end position="399"/>
    </location>
</feature>
<comment type="similarity">
    <text evidence="2">Belongs to the IQD family.</text>
</comment>
<evidence type="ECO:0000256" key="3">
    <source>
        <dbReference type="ARBA" id="ARBA00024378"/>
    </source>
</evidence>
<feature type="compositionally biased region" description="Basic and acidic residues" evidence="4">
    <location>
        <begin position="562"/>
        <end position="574"/>
    </location>
</feature>
<feature type="compositionally biased region" description="Basic residues" evidence="4">
    <location>
        <begin position="59"/>
        <end position="72"/>
    </location>
</feature>
<dbReference type="Pfam" id="PF00612">
    <property type="entry name" value="IQ"/>
    <property type="match status" value="1"/>
</dbReference>
<dbReference type="Proteomes" id="UP000822688">
    <property type="component" value="Chromosome 4"/>
</dbReference>
<accession>A0A8T0IDQ0</accession>
<feature type="compositionally biased region" description="Basic and acidic residues" evidence="4">
    <location>
        <begin position="74"/>
        <end position="89"/>
    </location>
</feature>
<keyword evidence="1" id="KW-0112">Calmodulin-binding</keyword>
<feature type="compositionally biased region" description="Polar residues" evidence="4">
    <location>
        <begin position="482"/>
        <end position="498"/>
    </location>
</feature>
<name>A0A8T0IDQ0_CERPU</name>
<evidence type="ECO:0000256" key="2">
    <source>
        <dbReference type="ARBA" id="ARBA00024341"/>
    </source>
</evidence>
<comment type="subunit">
    <text evidence="3">Binds to multiple calmodulin (CaM) in the presence of Ca(2+) and CaM-like proteins.</text>
</comment>
<evidence type="ECO:0000259" key="5">
    <source>
        <dbReference type="Pfam" id="PF13178"/>
    </source>
</evidence>
<dbReference type="InterPro" id="IPR025064">
    <property type="entry name" value="DUF4005"/>
</dbReference>
<feature type="compositionally biased region" description="Basic and acidic residues" evidence="4">
    <location>
        <begin position="18"/>
        <end position="36"/>
    </location>
</feature>
<feature type="region of interest" description="Disordered" evidence="4">
    <location>
        <begin position="53"/>
        <end position="89"/>
    </location>
</feature>
<keyword evidence="7" id="KW-1185">Reference proteome</keyword>
<feature type="compositionally biased region" description="Polar residues" evidence="4">
    <location>
        <begin position="338"/>
        <end position="370"/>
    </location>
</feature>
<evidence type="ECO:0000256" key="1">
    <source>
        <dbReference type="ARBA" id="ARBA00022860"/>
    </source>
</evidence>
<organism evidence="6 7">
    <name type="scientific">Ceratodon purpureus</name>
    <name type="common">Fire moss</name>
    <name type="synonym">Dicranum purpureum</name>
    <dbReference type="NCBI Taxonomy" id="3225"/>
    <lineage>
        <taxon>Eukaryota</taxon>
        <taxon>Viridiplantae</taxon>
        <taxon>Streptophyta</taxon>
        <taxon>Embryophyta</taxon>
        <taxon>Bryophyta</taxon>
        <taxon>Bryophytina</taxon>
        <taxon>Bryopsida</taxon>
        <taxon>Dicranidae</taxon>
        <taxon>Pseudoditrichales</taxon>
        <taxon>Ditrichaceae</taxon>
        <taxon>Ceratodon</taxon>
    </lineage>
</organism>
<evidence type="ECO:0000313" key="7">
    <source>
        <dbReference type="Proteomes" id="UP000822688"/>
    </source>
</evidence>
<evidence type="ECO:0000256" key="4">
    <source>
        <dbReference type="SAM" id="MobiDB-lite"/>
    </source>
</evidence>
<sequence>MGKKGTWFSAVKKAFRSPSKDKDHKDKDKDKDKDGFKSVPKLSSVSIADFPQVEVPVKPKSRRRWSFGKSSHHPPTDHPKENTPDKKAEDQVYNSYISRRTDPDMSLTISRSPTPVHRIIVTPTYTYEDYAAIRIQAAFRAYLARRALLALKGLVRLQALVRGHTVRRQATITLRCMQALVRVQARVRARRVRMSEEGQAVQRQIRERRQLDCRPRRSMDGGWDDSTQTPEEIQAKILSKQEAALKRERALAYAFSHQLWKADPNQTSQLYIDCEPDKPHWGWSWLERWMAARPWENRVFDTTSVSKDVFDSYSVKSTDHDHYIPKKLADASEPRLNKQPSSSSHQNQGPSNSTAQTGPTSLRIENNHSALNHDPRPNGMPAVSAPRGSGHSYSLSHGHFNSPSTMKRTSSQGAPSFHPPVTPPSAYKLSAPVLIRSASPRRSIRREDIEEGGSTVSTTARSMVSGPRYGARSVISRDDESLASSPSVPNYMQATQSAKAKVRSHSTPKQRPGTPEKDNSWAMKKRHSLPIAENLINSSSGPAVTLRPFRPTPYAQRSPSLRTDRGTSDQRSEGDATPASSEVSGAPRGLYH</sequence>
<proteinExistence type="inferred from homology"/>
<dbReference type="PANTHER" id="PTHR32295:SF6">
    <property type="entry name" value="PROTEIN IQ-DOMAIN 18"/>
    <property type="match status" value="1"/>
</dbReference>
<feature type="compositionally biased region" description="Polar residues" evidence="4">
    <location>
        <begin position="401"/>
        <end position="414"/>
    </location>
</feature>
<dbReference type="CDD" id="cd23767">
    <property type="entry name" value="IQCD"/>
    <property type="match status" value="1"/>
</dbReference>
<feature type="region of interest" description="Disordered" evidence="4">
    <location>
        <begin position="331"/>
        <end position="592"/>
    </location>
</feature>
<feature type="region of interest" description="Disordered" evidence="4">
    <location>
        <begin position="1"/>
        <end position="38"/>
    </location>
</feature>
<dbReference type="EMBL" id="CM026424">
    <property type="protein sequence ID" value="KAG0580981.1"/>
    <property type="molecule type" value="Genomic_DNA"/>
</dbReference>
<dbReference type="AlphaFoldDB" id="A0A8T0IDQ0"/>
<reference evidence="6" key="1">
    <citation type="submission" date="2020-06" db="EMBL/GenBank/DDBJ databases">
        <title>WGS assembly of Ceratodon purpureus strain R40.</title>
        <authorList>
            <person name="Carey S.B."/>
            <person name="Jenkins J."/>
            <person name="Shu S."/>
            <person name="Lovell J.T."/>
            <person name="Sreedasyam A."/>
            <person name="Maumus F."/>
            <person name="Tiley G.P."/>
            <person name="Fernandez-Pozo N."/>
            <person name="Barry K."/>
            <person name="Chen C."/>
            <person name="Wang M."/>
            <person name="Lipzen A."/>
            <person name="Daum C."/>
            <person name="Saski C.A."/>
            <person name="Payton A.C."/>
            <person name="Mcbreen J.C."/>
            <person name="Conrad R.E."/>
            <person name="Kollar L.M."/>
            <person name="Olsson S."/>
            <person name="Huttunen S."/>
            <person name="Landis J.B."/>
            <person name="Wickett N.J."/>
            <person name="Johnson M.G."/>
            <person name="Rensing S.A."/>
            <person name="Grimwood J."/>
            <person name="Schmutz J."/>
            <person name="Mcdaniel S.F."/>
        </authorList>
    </citation>
    <scope>NUCLEOTIDE SEQUENCE</scope>
    <source>
        <strain evidence="6">R40</strain>
    </source>
</reference>
<evidence type="ECO:0000313" key="6">
    <source>
        <dbReference type="EMBL" id="KAG0580981.1"/>
    </source>
</evidence>
<gene>
    <name evidence="6" type="ORF">KC19_4G215300</name>
</gene>
<dbReference type="Gene3D" id="1.20.5.190">
    <property type="match status" value="1"/>
</dbReference>
<dbReference type="Pfam" id="PF13178">
    <property type="entry name" value="DUF4005"/>
    <property type="match status" value="1"/>
</dbReference>
<dbReference type="GO" id="GO:0005516">
    <property type="term" value="F:calmodulin binding"/>
    <property type="evidence" value="ECO:0007669"/>
    <property type="project" value="UniProtKB-KW"/>
</dbReference>
<protein>
    <recommendedName>
        <fullName evidence="5">DUF4005 domain-containing protein</fullName>
    </recommendedName>
</protein>
<dbReference type="PANTHER" id="PTHR32295">
    <property type="entry name" value="IQ-DOMAIN 5-RELATED"/>
    <property type="match status" value="1"/>
</dbReference>
<feature type="domain" description="DUF4005" evidence="5">
    <location>
        <begin position="471"/>
        <end position="541"/>
    </location>
</feature>